<dbReference type="GO" id="GO:0022857">
    <property type="term" value="F:transmembrane transporter activity"/>
    <property type="evidence" value="ECO:0007669"/>
    <property type="project" value="InterPro"/>
</dbReference>
<feature type="transmembrane region" description="Helical" evidence="5">
    <location>
        <begin position="278"/>
        <end position="298"/>
    </location>
</feature>
<feature type="transmembrane region" description="Helical" evidence="5">
    <location>
        <begin position="148"/>
        <end position="168"/>
    </location>
</feature>
<dbReference type="SUPFAM" id="SSF103473">
    <property type="entry name" value="MFS general substrate transporter"/>
    <property type="match status" value="1"/>
</dbReference>
<dbReference type="PANTHER" id="PTHR23537:SF1">
    <property type="entry name" value="SUGAR TRANSPORTER"/>
    <property type="match status" value="1"/>
</dbReference>
<feature type="transmembrane region" description="Helical" evidence="5">
    <location>
        <begin position="310"/>
        <end position="333"/>
    </location>
</feature>
<evidence type="ECO:0000256" key="2">
    <source>
        <dbReference type="ARBA" id="ARBA00022692"/>
    </source>
</evidence>
<dbReference type="InterPro" id="IPR010645">
    <property type="entry name" value="MFS_4"/>
</dbReference>
<dbReference type="Pfam" id="PF06779">
    <property type="entry name" value="MFS_4"/>
    <property type="match status" value="1"/>
</dbReference>
<feature type="transmembrane region" description="Helical" evidence="5">
    <location>
        <begin position="253"/>
        <end position="272"/>
    </location>
</feature>
<organism evidence="7 8">
    <name type="scientific">Saccharopolyspora elongata</name>
    <dbReference type="NCBI Taxonomy" id="2530387"/>
    <lineage>
        <taxon>Bacteria</taxon>
        <taxon>Bacillati</taxon>
        <taxon>Actinomycetota</taxon>
        <taxon>Actinomycetes</taxon>
        <taxon>Pseudonocardiales</taxon>
        <taxon>Pseudonocardiaceae</taxon>
        <taxon>Saccharopolyspora</taxon>
    </lineage>
</organism>
<sequence length="380" mass="38248">MLAVAVGVGRFVFTPILPLMQSQAGVSAQLGATLATANYAGYLAGALAAMVAPRLGRSALAVRISAVSVVASLALMPLTISPAVWIVLRGIAGAGGAVMFVAAATAVLTGVSHRSRHLVGWAYGGVGAGIALSGSVVLLVSLVGDWRIAWGAATVLAASLSVLGWNLIRLSRADAVENAGIARVERPHRWFVPLVLAYFLEGVGYIIAGTFLVAAVADAVPGPVGKATWIIVGLAAVPSCVLWAWLSSRMSHPTLLTAALGLQAAGIVLAGLGLGTVGAVIAAVLFGGTFMGVTTLALDAGRHLQVPAAVAILSAIYAIGQALGPVAVAPFLAGGFSTALYAAGGVVVLAAIGTILLRIRFPHTLSAIAPAPERQPVLHR</sequence>
<dbReference type="Gene3D" id="1.20.1250.20">
    <property type="entry name" value="MFS general substrate transporter like domains"/>
    <property type="match status" value="2"/>
</dbReference>
<keyword evidence="2 5" id="KW-0812">Transmembrane</keyword>
<protein>
    <submittedName>
        <fullName evidence="7">YbfB/YjiJ family MFS transporter</fullName>
    </submittedName>
</protein>
<gene>
    <name evidence="7" type="ORF">E1288_32730</name>
</gene>
<dbReference type="AlphaFoldDB" id="A0A4R4YBH2"/>
<feature type="transmembrane region" description="Helical" evidence="5">
    <location>
        <begin position="28"/>
        <end position="48"/>
    </location>
</feature>
<name>A0A4R4YBH2_9PSEU</name>
<feature type="transmembrane region" description="Helical" evidence="5">
    <location>
        <begin position="339"/>
        <end position="357"/>
    </location>
</feature>
<evidence type="ECO:0000256" key="3">
    <source>
        <dbReference type="ARBA" id="ARBA00022989"/>
    </source>
</evidence>
<evidence type="ECO:0000259" key="6">
    <source>
        <dbReference type="PROSITE" id="PS50850"/>
    </source>
</evidence>
<proteinExistence type="predicted"/>
<keyword evidence="8" id="KW-1185">Reference proteome</keyword>
<dbReference type="PANTHER" id="PTHR23537">
    <property type="match status" value="1"/>
</dbReference>
<feature type="transmembrane region" description="Helical" evidence="5">
    <location>
        <begin position="120"/>
        <end position="142"/>
    </location>
</feature>
<dbReference type="PROSITE" id="PS50850">
    <property type="entry name" value="MFS"/>
    <property type="match status" value="1"/>
</dbReference>
<evidence type="ECO:0000313" key="7">
    <source>
        <dbReference type="EMBL" id="TDD41400.1"/>
    </source>
</evidence>
<feature type="transmembrane region" description="Helical" evidence="5">
    <location>
        <begin position="60"/>
        <end position="80"/>
    </location>
</feature>
<feature type="transmembrane region" description="Helical" evidence="5">
    <location>
        <begin position="189"/>
        <end position="215"/>
    </location>
</feature>
<evidence type="ECO:0000313" key="8">
    <source>
        <dbReference type="Proteomes" id="UP000294947"/>
    </source>
</evidence>
<dbReference type="GO" id="GO:0005886">
    <property type="term" value="C:plasma membrane"/>
    <property type="evidence" value="ECO:0007669"/>
    <property type="project" value="UniProtKB-SubCell"/>
</dbReference>
<keyword evidence="3 5" id="KW-1133">Transmembrane helix</keyword>
<comment type="caution">
    <text evidence="7">The sequence shown here is derived from an EMBL/GenBank/DDBJ whole genome shotgun (WGS) entry which is preliminary data.</text>
</comment>
<feature type="transmembrane region" description="Helical" evidence="5">
    <location>
        <begin position="86"/>
        <end position="108"/>
    </location>
</feature>
<dbReference type="EMBL" id="SMKW01000059">
    <property type="protein sequence ID" value="TDD41400.1"/>
    <property type="molecule type" value="Genomic_DNA"/>
</dbReference>
<comment type="subcellular location">
    <subcellularLocation>
        <location evidence="1">Cell membrane</location>
        <topology evidence="1">Multi-pass membrane protein</topology>
    </subcellularLocation>
</comment>
<dbReference type="Proteomes" id="UP000294947">
    <property type="component" value="Unassembled WGS sequence"/>
</dbReference>
<evidence type="ECO:0000256" key="4">
    <source>
        <dbReference type="ARBA" id="ARBA00023136"/>
    </source>
</evidence>
<evidence type="ECO:0000256" key="1">
    <source>
        <dbReference type="ARBA" id="ARBA00004651"/>
    </source>
</evidence>
<accession>A0A4R4YBH2</accession>
<evidence type="ECO:0000256" key="5">
    <source>
        <dbReference type="SAM" id="Phobius"/>
    </source>
</evidence>
<keyword evidence="4 5" id="KW-0472">Membrane</keyword>
<dbReference type="OrthoDB" id="9797953at2"/>
<reference evidence="7 8" key="1">
    <citation type="submission" date="2019-03" db="EMBL/GenBank/DDBJ databases">
        <title>Draft genome sequences of novel Actinobacteria.</title>
        <authorList>
            <person name="Sahin N."/>
            <person name="Ay H."/>
            <person name="Saygin H."/>
        </authorList>
    </citation>
    <scope>NUCLEOTIDE SEQUENCE [LARGE SCALE GENOMIC DNA]</scope>
    <source>
        <strain evidence="7 8">7K502</strain>
    </source>
</reference>
<dbReference type="InterPro" id="IPR020846">
    <property type="entry name" value="MFS_dom"/>
</dbReference>
<dbReference type="InterPro" id="IPR036259">
    <property type="entry name" value="MFS_trans_sf"/>
</dbReference>
<feature type="domain" description="Major facilitator superfamily (MFS) profile" evidence="6">
    <location>
        <begin position="1"/>
        <end position="362"/>
    </location>
</feature>
<feature type="transmembrane region" description="Helical" evidence="5">
    <location>
        <begin position="227"/>
        <end position="246"/>
    </location>
</feature>